<reference evidence="1 2" key="1">
    <citation type="submission" date="2017-02" db="EMBL/GenBank/DDBJ databases">
        <title>Ketogulonicigenium robustum SPU B003 Genome sequencing and assembly.</title>
        <authorList>
            <person name="Li Y."/>
            <person name="Liu L."/>
            <person name="Wang C."/>
            <person name="Zhang M."/>
            <person name="Zhang T."/>
            <person name="Zhang Y."/>
        </authorList>
    </citation>
    <scope>NUCLEOTIDE SEQUENCE [LARGE SCALE GENOMIC DNA]</scope>
    <source>
        <strain evidence="1 2">SPU_B003</strain>
    </source>
</reference>
<dbReference type="AlphaFoldDB" id="A0A1W6NZ45"/>
<organism evidence="1 2">
    <name type="scientific">Ketogulonicigenium robustum</name>
    <dbReference type="NCBI Taxonomy" id="92947"/>
    <lineage>
        <taxon>Bacteria</taxon>
        <taxon>Pseudomonadati</taxon>
        <taxon>Pseudomonadota</taxon>
        <taxon>Alphaproteobacteria</taxon>
        <taxon>Rhodobacterales</taxon>
        <taxon>Roseobacteraceae</taxon>
        <taxon>Ketogulonicigenium</taxon>
    </lineage>
</organism>
<keyword evidence="2" id="KW-1185">Reference proteome</keyword>
<gene>
    <name evidence="1" type="ORF">BVG79_01077</name>
</gene>
<dbReference type="OrthoDB" id="7868986at2"/>
<name>A0A1W6NZ45_9RHOB</name>
<dbReference type="RefSeq" id="WP_085785980.1">
    <property type="nucleotide sequence ID" value="NZ_CP019937.1"/>
</dbReference>
<accession>A0A1W6NZ45</accession>
<evidence type="ECO:0000313" key="2">
    <source>
        <dbReference type="Proteomes" id="UP000242447"/>
    </source>
</evidence>
<sequence length="213" mass="24139">MSRETEINDQIARFLVRYSPPRTMAENLDAQRDEIRRITRIVVQHAPNVGYVEWVATLIDQIEVGMTTRSWPLIGEVNKACEALRKEGFLSRPVLKDPHVEEHGHYAKLADRIKAGEPVAESVLYGVEAVEMIKRNLLTEGDLRKHRSAAYFARKATYGEEAAEVWEDGRKALHERCMAEYDTIVAQRAIPRAGRKGFSPNMPSMPYSDGFAA</sequence>
<proteinExistence type="predicted"/>
<dbReference type="STRING" id="92947.BVG79_01077"/>
<dbReference type="Proteomes" id="UP000242447">
    <property type="component" value="Chromosome"/>
</dbReference>
<dbReference type="EMBL" id="CP019937">
    <property type="protein sequence ID" value="ARO14423.1"/>
    <property type="molecule type" value="Genomic_DNA"/>
</dbReference>
<protein>
    <submittedName>
        <fullName evidence="1">Uncharacterized protein</fullName>
    </submittedName>
</protein>
<evidence type="ECO:0000313" key="1">
    <source>
        <dbReference type="EMBL" id="ARO14423.1"/>
    </source>
</evidence>
<dbReference type="KEGG" id="kro:BVG79_01077"/>